<keyword evidence="11" id="KW-0249">Electron transport</keyword>
<keyword evidence="12 16" id="KW-1133">Transmembrane helix</keyword>
<dbReference type="PROSITE" id="PS51007">
    <property type="entry name" value="CYTC"/>
    <property type="match status" value="1"/>
</dbReference>
<keyword evidence="13 15" id="KW-0408">Iron</keyword>
<reference evidence="18 19" key="1">
    <citation type="submission" date="2015-02" db="EMBL/GenBank/DDBJ databases">
        <title>Genome Sequencing of Rickettsiales.</title>
        <authorList>
            <person name="Daugherty S.C."/>
            <person name="Su Q."/>
            <person name="Abolude K."/>
            <person name="Beier-Sexton M."/>
            <person name="Carlyon J.A."/>
            <person name="Carter R."/>
            <person name="Day N.P."/>
            <person name="Dumler S.J."/>
            <person name="Dyachenko V."/>
            <person name="Godinez A."/>
            <person name="Kurtti T.J."/>
            <person name="Lichay M."/>
            <person name="Mullins K.E."/>
            <person name="Ott S."/>
            <person name="Pappas-Brown V."/>
            <person name="Paris D.H."/>
            <person name="Patel P."/>
            <person name="Richards A.L."/>
            <person name="Sadzewicz L."/>
            <person name="Sears K."/>
            <person name="Seidman D."/>
            <person name="Sengamalay N."/>
            <person name="Stenos J."/>
            <person name="Tallon L.J."/>
            <person name="Vincent G."/>
            <person name="Fraser C.M."/>
            <person name="Munderloh U."/>
            <person name="Dunning-Hotopp J.C."/>
        </authorList>
    </citation>
    <scope>NUCLEOTIDE SEQUENCE [LARGE SCALE GENOMIC DNA]</scope>
    <source>
        <strain evidence="18 19">EmCRT</strain>
    </source>
</reference>
<keyword evidence="8 16" id="KW-0812">Transmembrane</keyword>
<comment type="function">
    <text evidence="1">May be involved in electron transfer from bc1 complex to aa3.</text>
</comment>
<dbReference type="FunFam" id="1.10.760.10:FF:000026">
    <property type="entry name" value="Cytochrome C, membrane-bound"/>
    <property type="match status" value="1"/>
</dbReference>
<evidence type="ECO:0000256" key="10">
    <source>
        <dbReference type="ARBA" id="ARBA00022968"/>
    </source>
</evidence>
<dbReference type="GO" id="GO:0020037">
    <property type="term" value="F:heme binding"/>
    <property type="evidence" value="ECO:0007669"/>
    <property type="project" value="InterPro"/>
</dbReference>
<feature type="domain" description="Cytochrome c" evidence="17">
    <location>
        <begin position="72"/>
        <end position="173"/>
    </location>
</feature>
<keyword evidence="7 15" id="KW-0349">Heme</keyword>
<keyword evidence="9 15" id="KW-0479">Metal-binding</keyword>
<evidence type="ECO:0000256" key="5">
    <source>
        <dbReference type="ARBA" id="ARBA00022448"/>
    </source>
</evidence>
<dbReference type="Proteomes" id="UP000033546">
    <property type="component" value="Unassembled WGS sequence"/>
</dbReference>
<comment type="subcellular location">
    <subcellularLocation>
        <location evidence="2">Cell membrane</location>
        <topology evidence="2">Single-pass type II membrane protein</topology>
    </subcellularLocation>
</comment>
<dbReference type="GO" id="GO:0009055">
    <property type="term" value="F:electron transfer activity"/>
    <property type="evidence" value="ECO:0007669"/>
    <property type="project" value="InterPro"/>
</dbReference>
<evidence type="ECO:0000256" key="7">
    <source>
        <dbReference type="ARBA" id="ARBA00022617"/>
    </source>
</evidence>
<dbReference type="GO" id="GO:0005886">
    <property type="term" value="C:plasma membrane"/>
    <property type="evidence" value="ECO:0007669"/>
    <property type="project" value="UniProtKB-SubCell"/>
</dbReference>
<dbReference type="EMBL" id="LANU01000002">
    <property type="protein sequence ID" value="KJV65545.1"/>
    <property type="molecule type" value="Genomic_DNA"/>
</dbReference>
<dbReference type="Gene3D" id="1.10.760.10">
    <property type="entry name" value="Cytochrome c-like domain"/>
    <property type="match status" value="1"/>
</dbReference>
<dbReference type="InterPro" id="IPR036909">
    <property type="entry name" value="Cyt_c-like_dom_sf"/>
</dbReference>
<evidence type="ECO:0000313" key="19">
    <source>
        <dbReference type="Proteomes" id="UP000033546"/>
    </source>
</evidence>
<organism evidence="18 19">
    <name type="scientific">Ehrlichia cf. muris str. EmCRT</name>
    <dbReference type="NCBI Taxonomy" id="1359167"/>
    <lineage>
        <taxon>Bacteria</taxon>
        <taxon>Pseudomonadati</taxon>
        <taxon>Pseudomonadota</taxon>
        <taxon>Alphaproteobacteria</taxon>
        <taxon>Rickettsiales</taxon>
        <taxon>Anaplasmataceae</taxon>
        <taxon>Ehrlichia</taxon>
    </lineage>
</organism>
<evidence type="ECO:0000313" key="18">
    <source>
        <dbReference type="EMBL" id="KJV65545.1"/>
    </source>
</evidence>
<dbReference type="InterPro" id="IPR002327">
    <property type="entry name" value="Cyt_c_1A/1B"/>
</dbReference>
<evidence type="ECO:0000256" key="12">
    <source>
        <dbReference type="ARBA" id="ARBA00022989"/>
    </source>
</evidence>
<keyword evidence="14 16" id="KW-0472">Membrane</keyword>
<evidence type="ECO:0000256" key="9">
    <source>
        <dbReference type="ARBA" id="ARBA00022723"/>
    </source>
</evidence>
<dbReference type="RefSeq" id="WP_045804832.1">
    <property type="nucleotide sequence ID" value="NZ_LANU01000002.1"/>
</dbReference>
<keyword evidence="5" id="KW-0813">Transport</keyword>
<evidence type="ECO:0000256" key="1">
    <source>
        <dbReference type="ARBA" id="ARBA00002071"/>
    </source>
</evidence>
<evidence type="ECO:0000256" key="15">
    <source>
        <dbReference type="PROSITE-ProRule" id="PRU00433"/>
    </source>
</evidence>
<comment type="similarity">
    <text evidence="3">Belongs to the cytochrome c family.</text>
</comment>
<evidence type="ECO:0000256" key="8">
    <source>
        <dbReference type="ARBA" id="ARBA00022692"/>
    </source>
</evidence>
<dbReference type="InterPro" id="IPR009056">
    <property type="entry name" value="Cyt_c-like_dom"/>
</dbReference>
<name>A0A0F3NBZ1_9RICK</name>
<evidence type="ECO:0000256" key="11">
    <source>
        <dbReference type="ARBA" id="ARBA00022982"/>
    </source>
</evidence>
<evidence type="ECO:0000256" key="4">
    <source>
        <dbReference type="ARBA" id="ARBA00015074"/>
    </source>
</evidence>
<dbReference type="SUPFAM" id="SSF46626">
    <property type="entry name" value="Cytochrome c"/>
    <property type="match status" value="1"/>
</dbReference>
<dbReference type="PATRIC" id="fig|1359167.3.peg.473"/>
<evidence type="ECO:0000256" key="13">
    <source>
        <dbReference type="ARBA" id="ARBA00023004"/>
    </source>
</evidence>
<proteinExistence type="inferred from homology"/>
<sequence>MDGFHLNKIFTAVLFASFIVLFISNVVDLLYDPNPHTEQAKGYQINVEEHTPLTEVGSTEEQIDIEALITQANVTKGKEITKKCISCHTFEKGGTNRVGPNLWHIVGNKKAHLGDSFNYSKAMLSKGGTWEYQDLFQFLTKPQAYIKGTRMAFAGISKPQDVADLIAYLQSLE</sequence>
<evidence type="ECO:0000256" key="2">
    <source>
        <dbReference type="ARBA" id="ARBA00004401"/>
    </source>
</evidence>
<keyword evidence="6" id="KW-1003">Cell membrane</keyword>
<gene>
    <name evidence="18" type="ORF">EMUCRT_0489</name>
</gene>
<evidence type="ECO:0000256" key="6">
    <source>
        <dbReference type="ARBA" id="ARBA00022475"/>
    </source>
</evidence>
<dbReference type="GO" id="GO:0046872">
    <property type="term" value="F:metal ion binding"/>
    <property type="evidence" value="ECO:0007669"/>
    <property type="project" value="UniProtKB-KW"/>
</dbReference>
<dbReference type="PRINTS" id="PR00604">
    <property type="entry name" value="CYTCHRMECIAB"/>
</dbReference>
<feature type="transmembrane region" description="Helical" evidence="16">
    <location>
        <begin position="12"/>
        <end position="31"/>
    </location>
</feature>
<evidence type="ECO:0000256" key="3">
    <source>
        <dbReference type="ARBA" id="ARBA00006488"/>
    </source>
</evidence>
<evidence type="ECO:0000256" key="14">
    <source>
        <dbReference type="ARBA" id="ARBA00023136"/>
    </source>
</evidence>
<protein>
    <recommendedName>
        <fullName evidence="4">Cytochrome c homolog</fullName>
    </recommendedName>
</protein>
<dbReference type="PANTHER" id="PTHR11961">
    <property type="entry name" value="CYTOCHROME C"/>
    <property type="match status" value="1"/>
</dbReference>
<evidence type="ECO:0000259" key="17">
    <source>
        <dbReference type="PROSITE" id="PS51007"/>
    </source>
</evidence>
<keyword evidence="10" id="KW-0735">Signal-anchor</keyword>
<accession>A0A0F3NBZ1</accession>
<dbReference type="Pfam" id="PF00034">
    <property type="entry name" value="Cytochrom_C"/>
    <property type="match status" value="1"/>
</dbReference>
<comment type="caution">
    <text evidence="18">The sequence shown here is derived from an EMBL/GenBank/DDBJ whole genome shotgun (WGS) entry which is preliminary data.</text>
</comment>
<dbReference type="AlphaFoldDB" id="A0A0F3NBZ1"/>
<evidence type="ECO:0000256" key="16">
    <source>
        <dbReference type="SAM" id="Phobius"/>
    </source>
</evidence>